<organism evidence="1 2">
    <name type="scientific">Sphagnurus paluster</name>
    <dbReference type="NCBI Taxonomy" id="117069"/>
    <lineage>
        <taxon>Eukaryota</taxon>
        <taxon>Fungi</taxon>
        <taxon>Dikarya</taxon>
        <taxon>Basidiomycota</taxon>
        <taxon>Agaricomycotina</taxon>
        <taxon>Agaricomycetes</taxon>
        <taxon>Agaricomycetidae</taxon>
        <taxon>Agaricales</taxon>
        <taxon>Tricholomatineae</taxon>
        <taxon>Lyophyllaceae</taxon>
        <taxon>Sphagnurus</taxon>
    </lineage>
</organism>
<keyword evidence="2" id="KW-1185">Reference proteome</keyword>
<evidence type="ECO:0000313" key="2">
    <source>
        <dbReference type="Proteomes" id="UP000717328"/>
    </source>
</evidence>
<protein>
    <submittedName>
        <fullName evidence="1">Uncharacterized protein</fullName>
    </submittedName>
</protein>
<comment type="caution">
    <text evidence="1">The sequence shown here is derived from an EMBL/GenBank/DDBJ whole genome shotgun (WGS) entry which is preliminary data.</text>
</comment>
<reference evidence="1" key="1">
    <citation type="submission" date="2021-02" db="EMBL/GenBank/DDBJ databases">
        <authorList>
            <person name="Nieuwenhuis M."/>
            <person name="Van De Peppel L.J.J."/>
        </authorList>
    </citation>
    <scope>NUCLEOTIDE SEQUENCE</scope>
    <source>
        <strain evidence="1">D49</strain>
    </source>
</reference>
<sequence length="57" mass="6610">MHKNILRKQGQAWKQAEHKADLELADDIDAGLQEEAELQRISQARTKELKEKKKALQ</sequence>
<accession>A0A9P7FNS0</accession>
<dbReference type="Proteomes" id="UP000717328">
    <property type="component" value="Unassembled WGS sequence"/>
</dbReference>
<dbReference type="EMBL" id="JABCKI010006889">
    <property type="protein sequence ID" value="KAG5633876.1"/>
    <property type="molecule type" value="Genomic_DNA"/>
</dbReference>
<reference evidence="1" key="2">
    <citation type="submission" date="2021-10" db="EMBL/GenBank/DDBJ databases">
        <title>Phylogenomics reveals ancestral predisposition of the termite-cultivated fungus Termitomyces towards a domesticated lifestyle.</title>
        <authorList>
            <person name="Auxier B."/>
            <person name="Grum-Grzhimaylo A."/>
            <person name="Cardenas M.E."/>
            <person name="Lodge J.D."/>
            <person name="Laessoe T."/>
            <person name="Pedersen O."/>
            <person name="Smith M.E."/>
            <person name="Kuyper T.W."/>
            <person name="Franco-Molano E.A."/>
            <person name="Baroni T.J."/>
            <person name="Aanen D.K."/>
        </authorList>
    </citation>
    <scope>NUCLEOTIDE SEQUENCE</scope>
    <source>
        <strain evidence="1">D49</strain>
    </source>
</reference>
<feature type="non-terminal residue" evidence="1">
    <location>
        <position position="57"/>
    </location>
</feature>
<dbReference type="AlphaFoldDB" id="A0A9P7FNS0"/>
<name>A0A9P7FNS0_9AGAR</name>
<evidence type="ECO:0000313" key="1">
    <source>
        <dbReference type="EMBL" id="KAG5633876.1"/>
    </source>
</evidence>
<gene>
    <name evidence="1" type="ORF">H0H81_004637</name>
</gene>
<proteinExistence type="predicted"/>